<dbReference type="SUPFAM" id="SSF52833">
    <property type="entry name" value="Thioredoxin-like"/>
    <property type="match status" value="1"/>
</dbReference>
<keyword evidence="5" id="KW-0676">Redox-active center</keyword>
<dbReference type="InterPro" id="IPR036249">
    <property type="entry name" value="Thioredoxin-like_sf"/>
</dbReference>
<keyword evidence="3" id="KW-0249">Electron transport</keyword>
<evidence type="ECO:0000256" key="1">
    <source>
        <dbReference type="ARBA" id="ARBA00008987"/>
    </source>
</evidence>
<keyword evidence="4" id="KW-1015">Disulfide bond</keyword>
<dbReference type="Pfam" id="PF06110">
    <property type="entry name" value="TXD17-like_Trx"/>
    <property type="match status" value="1"/>
</dbReference>
<evidence type="ECO:0000313" key="11">
    <source>
        <dbReference type="Proteomes" id="UP000224567"/>
    </source>
</evidence>
<dbReference type="OrthoDB" id="1245506at2759"/>
<dbReference type="InterPro" id="IPR010357">
    <property type="entry name" value="TXNDC17_dom"/>
</dbReference>
<keyword evidence="11" id="KW-1185">Reference proteome</keyword>
<dbReference type="Gene3D" id="3.40.30.10">
    <property type="entry name" value="Glutaredoxin"/>
    <property type="match status" value="1"/>
</dbReference>
<evidence type="ECO:0000256" key="7">
    <source>
        <dbReference type="ARBA" id="ARBA00071006"/>
    </source>
</evidence>
<evidence type="ECO:0000256" key="2">
    <source>
        <dbReference type="ARBA" id="ARBA00022448"/>
    </source>
</evidence>
<dbReference type="PANTHER" id="PTHR12452">
    <property type="entry name" value="42-9-9 PROTEIN-RELATED"/>
    <property type="match status" value="1"/>
</dbReference>
<comment type="caution">
    <text evidence="10">The sequence shown here is derived from an EMBL/GenBank/DDBJ whole genome shotgun (WGS) entry which is preliminary data.</text>
</comment>
<accession>A0A2G2V5I3</accession>
<evidence type="ECO:0000256" key="8">
    <source>
        <dbReference type="ARBA" id="ARBA00083188"/>
    </source>
</evidence>
<evidence type="ECO:0000313" key="10">
    <source>
        <dbReference type="EMBL" id="PHT28246.1"/>
    </source>
</evidence>
<feature type="domain" description="Thioredoxin" evidence="9">
    <location>
        <begin position="174"/>
        <end position="277"/>
    </location>
</feature>
<evidence type="ECO:0000256" key="6">
    <source>
        <dbReference type="ARBA" id="ARBA00056742"/>
    </source>
</evidence>
<protein>
    <recommendedName>
        <fullName evidence="7">Thioredoxin-like protein Clot</fullName>
    </recommendedName>
    <alternativeName>
        <fullName evidence="8">Thioredoxin Clot</fullName>
    </alternativeName>
</protein>
<reference evidence="10 11" key="1">
    <citation type="journal article" date="2017" name="Genome Biol.">
        <title>New reference genome sequences of hot pepper reveal the massive evolution of plant disease-resistance genes by retroduplication.</title>
        <authorList>
            <person name="Kim S."/>
            <person name="Park J."/>
            <person name="Yeom S.I."/>
            <person name="Kim Y.M."/>
            <person name="Seo E."/>
            <person name="Kim K.T."/>
            <person name="Kim M.S."/>
            <person name="Lee J.M."/>
            <person name="Cheong K."/>
            <person name="Shin H.S."/>
            <person name="Kim S.B."/>
            <person name="Han K."/>
            <person name="Lee J."/>
            <person name="Park M."/>
            <person name="Lee H.A."/>
            <person name="Lee H.Y."/>
            <person name="Lee Y."/>
            <person name="Oh S."/>
            <person name="Lee J.H."/>
            <person name="Choi E."/>
            <person name="Choi E."/>
            <person name="Lee S.E."/>
            <person name="Jeon J."/>
            <person name="Kim H."/>
            <person name="Choi G."/>
            <person name="Song H."/>
            <person name="Lee J."/>
            <person name="Lee S.C."/>
            <person name="Kwon J.K."/>
            <person name="Lee H.Y."/>
            <person name="Koo N."/>
            <person name="Hong Y."/>
            <person name="Kim R.W."/>
            <person name="Kang W.H."/>
            <person name="Huh J.H."/>
            <person name="Kang B.C."/>
            <person name="Yang T.J."/>
            <person name="Lee Y.H."/>
            <person name="Bennetzen J.L."/>
            <person name="Choi D."/>
        </authorList>
    </citation>
    <scope>NUCLEOTIDE SEQUENCE [LARGE SCALE GENOMIC DNA]</scope>
    <source>
        <strain evidence="11">cv. PBC81</strain>
    </source>
</reference>
<comment type="similarity">
    <text evidence="1">Belongs to the thioredoxin family.</text>
</comment>
<dbReference type="GO" id="GO:0005829">
    <property type="term" value="C:cytosol"/>
    <property type="evidence" value="ECO:0007669"/>
    <property type="project" value="TreeGrafter"/>
</dbReference>
<reference evidence="11" key="2">
    <citation type="journal article" date="2017" name="J. Anim. Genet.">
        <title>Multiple reference genome sequences of hot pepper reveal the massive evolution of plant disease resistance genes by retroduplication.</title>
        <authorList>
            <person name="Kim S."/>
            <person name="Park J."/>
            <person name="Yeom S.-I."/>
            <person name="Kim Y.-M."/>
            <person name="Seo E."/>
            <person name="Kim K.-T."/>
            <person name="Kim M.-S."/>
            <person name="Lee J.M."/>
            <person name="Cheong K."/>
            <person name="Shin H.-S."/>
            <person name="Kim S.-B."/>
            <person name="Han K."/>
            <person name="Lee J."/>
            <person name="Park M."/>
            <person name="Lee H.-A."/>
            <person name="Lee H.-Y."/>
            <person name="Lee Y."/>
            <person name="Oh S."/>
            <person name="Lee J.H."/>
            <person name="Choi E."/>
            <person name="Choi E."/>
            <person name="Lee S.E."/>
            <person name="Jeon J."/>
            <person name="Kim H."/>
            <person name="Choi G."/>
            <person name="Song H."/>
            <person name="Lee J."/>
            <person name="Lee S.-C."/>
            <person name="Kwon J.-K."/>
            <person name="Lee H.-Y."/>
            <person name="Koo N."/>
            <person name="Hong Y."/>
            <person name="Kim R.W."/>
            <person name="Kang W.-H."/>
            <person name="Huh J.H."/>
            <person name="Kang B.-C."/>
            <person name="Yang T.-J."/>
            <person name="Lee Y.-H."/>
            <person name="Bennetzen J.L."/>
            <person name="Choi D."/>
        </authorList>
    </citation>
    <scope>NUCLEOTIDE SEQUENCE [LARGE SCALE GENOMIC DNA]</scope>
    <source>
        <strain evidence="11">cv. PBC81</strain>
    </source>
</reference>
<dbReference type="GO" id="GO:0047134">
    <property type="term" value="F:protein-disulfide reductase [NAD(P)H] activity"/>
    <property type="evidence" value="ECO:0007669"/>
    <property type="project" value="InterPro"/>
</dbReference>
<organism evidence="10 11">
    <name type="scientific">Capsicum baccatum</name>
    <name type="common">Peruvian pepper</name>
    <dbReference type="NCBI Taxonomy" id="33114"/>
    <lineage>
        <taxon>Eukaryota</taxon>
        <taxon>Viridiplantae</taxon>
        <taxon>Streptophyta</taxon>
        <taxon>Embryophyta</taxon>
        <taxon>Tracheophyta</taxon>
        <taxon>Spermatophyta</taxon>
        <taxon>Magnoliopsida</taxon>
        <taxon>eudicotyledons</taxon>
        <taxon>Gunneridae</taxon>
        <taxon>Pentapetalae</taxon>
        <taxon>asterids</taxon>
        <taxon>lamiids</taxon>
        <taxon>Solanales</taxon>
        <taxon>Solanaceae</taxon>
        <taxon>Solanoideae</taxon>
        <taxon>Capsiceae</taxon>
        <taxon>Capsicum</taxon>
    </lineage>
</organism>
<evidence type="ECO:0000256" key="5">
    <source>
        <dbReference type="ARBA" id="ARBA00023284"/>
    </source>
</evidence>
<evidence type="ECO:0000256" key="3">
    <source>
        <dbReference type="ARBA" id="ARBA00022982"/>
    </source>
</evidence>
<name>A0A2G2V5I3_CAPBA</name>
<dbReference type="InterPro" id="IPR045108">
    <property type="entry name" value="TXNDC17-like"/>
</dbReference>
<sequence>MVIAYQPPPGVSTDGHPKCAALRDNLKGLPWHVKRMRKVPIGLGKPYGQREVEWASVGRWKRLEAKVRDEYVRSHPQGRIWTRSKDQRCARRVAYTLAMSVNMSKERHQRRQASVASFPQAQDRAKDLGNEEGWPMVGGTRGAARAKLCAADAVKNEPVLDATLATFDGVFEKFRAELPKNKANFILFLADVDPSTNLSWCPDCVRAEPVIYKKLEASSDDIALLRAYVGDRPTWRTPQHPWRVDGRFNLIRWENDAIKGRLEDHEAHLDHKIASLLYGN</sequence>
<proteinExistence type="inferred from homology"/>
<dbReference type="PANTHER" id="PTHR12452:SF0">
    <property type="entry name" value="THIOREDOXIN DOMAIN-CONTAINING PROTEIN 17"/>
    <property type="match status" value="1"/>
</dbReference>
<dbReference type="AlphaFoldDB" id="A0A2G2V5I3"/>
<dbReference type="STRING" id="33114.A0A2G2V5I3"/>
<gene>
    <name evidence="10" type="ORF">CQW23_32154</name>
</gene>
<evidence type="ECO:0000256" key="4">
    <source>
        <dbReference type="ARBA" id="ARBA00023157"/>
    </source>
</evidence>
<comment type="function">
    <text evidence="6">Probable thiol-disulfide oxidoreductase that may participate in various redox reactions.</text>
</comment>
<evidence type="ECO:0000259" key="9">
    <source>
        <dbReference type="Pfam" id="PF06110"/>
    </source>
</evidence>
<dbReference type="EMBL" id="MLFT02000246">
    <property type="protein sequence ID" value="PHT28246.1"/>
    <property type="molecule type" value="Genomic_DNA"/>
</dbReference>
<keyword evidence="2" id="KW-0813">Transport</keyword>
<dbReference type="Proteomes" id="UP000224567">
    <property type="component" value="Unassembled WGS sequence"/>
</dbReference>
<dbReference type="FunFam" id="3.40.30.10:FF:000259">
    <property type="entry name" value="Thioredoxin-like protein Clot"/>
    <property type="match status" value="1"/>
</dbReference>